<protein>
    <submittedName>
        <fullName evidence="1">Uncharacterized protein</fullName>
    </submittedName>
</protein>
<name>A0A0H5PX72_9ZZZZ</name>
<evidence type="ECO:0000313" key="1">
    <source>
        <dbReference type="EMBL" id="CRY94336.1"/>
    </source>
</evidence>
<accession>A0A0H5PX72</accession>
<proteinExistence type="predicted"/>
<reference evidence="1" key="2">
    <citation type="submission" date="2015-07" db="EMBL/GenBank/DDBJ databases">
        <title>Plasmids, circular viruses and viroids from rat gut.</title>
        <authorList>
            <person name="Jorgensen T.J."/>
            <person name="Hansen M.A."/>
            <person name="Xu Z."/>
            <person name="Tabak M.A."/>
            <person name="Sorensen S.J."/>
            <person name="Hansen L.H."/>
        </authorList>
    </citation>
    <scope>NUCLEOTIDE SEQUENCE</scope>
    <source>
        <plasmid evidence="1">pRGRH0234</plasmid>
    </source>
</reference>
<geneLocation type="plasmid" evidence="1">
    <name>pRGRH0234</name>
</geneLocation>
<organism evidence="1">
    <name type="scientific">uncultured prokaryote</name>
    <dbReference type="NCBI Taxonomy" id="198431"/>
    <lineage>
        <taxon>unclassified sequences</taxon>
        <taxon>environmental samples</taxon>
    </lineage>
</organism>
<reference evidence="1" key="1">
    <citation type="submission" date="2015-06" db="EMBL/GenBank/DDBJ databases">
        <authorList>
            <person name="Joergensen T."/>
        </authorList>
    </citation>
    <scope>NUCLEOTIDE SEQUENCE</scope>
    <source>
        <plasmid evidence="1">pRGRH0234</plasmid>
    </source>
</reference>
<dbReference type="EMBL" id="LN852907">
    <property type="protein sequence ID" value="CRY94336.1"/>
    <property type="molecule type" value="Genomic_DNA"/>
</dbReference>
<sequence length="110" mass="11981">MTPRQQLRSRYPAILAHASLSYGDGWAGIMEALCERLQFHAEHNAMPAVEITQAKERHGELSVNYAGGDTYAGGLIDMAEALSAHVCEVCGQPGQLSEGDVLQTRCTEHR</sequence>
<dbReference type="AlphaFoldDB" id="A0A0H5PX72"/>
<keyword evidence="1" id="KW-0614">Plasmid</keyword>